<feature type="transmembrane region" description="Helical" evidence="7">
    <location>
        <begin position="299"/>
        <end position="319"/>
    </location>
</feature>
<evidence type="ECO:0000256" key="7">
    <source>
        <dbReference type="SAM" id="Phobius"/>
    </source>
</evidence>
<dbReference type="HOGENOM" id="CLU_064305_1_1_5"/>
<dbReference type="InterPro" id="IPR042094">
    <property type="entry name" value="T2SS_GspF_sf"/>
</dbReference>
<dbReference type="AlphaFoldDB" id="A0A0B5E0P4"/>
<comment type="subcellular location">
    <subcellularLocation>
        <location evidence="1">Cell membrane</location>
        <topology evidence="1">Multi-pass membrane protein</topology>
    </subcellularLocation>
</comment>
<dbReference type="Gene3D" id="1.20.81.30">
    <property type="entry name" value="Type II secretion system (T2SS), domain F"/>
    <property type="match status" value="1"/>
</dbReference>
<dbReference type="GO" id="GO:0005886">
    <property type="term" value="C:plasma membrane"/>
    <property type="evidence" value="ECO:0007669"/>
    <property type="project" value="UniProtKB-SubCell"/>
</dbReference>
<evidence type="ECO:0000313" key="9">
    <source>
        <dbReference type="EMBL" id="AJE48839.1"/>
    </source>
</evidence>
<evidence type="ECO:0000313" key="10">
    <source>
        <dbReference type="Proteomes" id="UP000031521"/>
    </source>
</evidence>
<feature type="domain" description="Type II secretion system protein GspF" evidence="8">
    <location>
        <begin position="156"/>
        <end position="280"/>
    </location>
</feature>
<sequence length="323" mass="34294">MTAAQAVVFLSIFVLCMACGFAALMILDRSRRVRRARLARAGMNRAAAHQNMRKLLWDQGSVVKPVAGDRRRSGLPGLLDERLAKAGLGLSPRALALLVLMANLGFVLVAAFAFGVNALLAIPLGIALSWLLVSGALSVLQARRIRSVIDSLPECLDVFARGLRAGKPIPEALDLVAQNAGGVAQAEFRTCCDEMRLGVTLPGALGGLASRIDTPEVRYIAVATSLQAETGGNLVETLDNLASLLRERHKLRKKAAALTAETRMSAAILSALPFVVGAVIYVMNPTYLAPLAQDPRGRVLALAGMASIAGGIFTMYRMARIDV</sequence>
<keyword evidence="4 7" id="KW-1133">Transmembrane helix</keyword>
<accession>A0A0B5E0P4</accession>
<dbReference type="OrthoDB" id="9803381at2"/>
<dbReference type="KEGG" id="cid:P73_4124"/>
<feature type="transmembrane region" description="Helical" evidence="7">
    <location>
        <begin position="6"/>
        <end position="27"/>
    </location>
</feature>
<gene>
    <name evidence="9" type="ORF">P73_4124</name>
</gene>
<protein>
    <submittedName>
        <fullName evidence="9">Type II/IV secretion system protein TadB, Flp pilus assembly protein TadB</fullName>
    </submittedName>
</protein>
<organism evidence="9 10">
    <name type="scientific">Celeribacter indicus</name>
    <dbReference type="NCBI Taxonomy" id="1208324"/>
    <lineage>
        <taxon>Bacteria</taxon>
        <taxon>Pseudomonadati</taxon>
        <taxon>Pseudomonadota</taxon>
        <taxon>Alphaproteobacteria</taxon>
        <taxon>Rhodobacterales</taxon>
        <taxon>Roseobacteraceae</taxon>
        <taxon>Celeribacter</taxon>
    </lineage>
</organism>
<dbReference type="PANTHER" id="PTHR35007:SF1">
    <property type="entry name" value="PILUS ASSEMBLY PROTEIN"/>
    <property type="match status" value="1"/>
</dbReference>
<dbReference type="STRING" id="1208324.P73_4124"/>
<dbReference type="PANTHER" id="PTHR35007">
    <property type="entry name" value="INTEGRAL MEMBRANE PROTEIN-RELATED"/>
    <property type="match status" value="1"/>
</dbReference>
<dbReference type="InterPro" id="IPR018076">
    <property type="entry name" value="T2SS_GspF_dom"/>
</dbReference>
<keyword evidence="6" id="KW-0175">Coiled coil</keyword>
<evidence type="ECO:0000259" key="8">
    <source>
        <dbReference type="Pfam" id="PF00482"/>
    </source>
</evidence>
<evidence type="ECO:0000256" key="2">
    <source>
        <dbReference type="ARBA" id="ARBA00022475"/>
    </source>
</evidence>
<evidence type="ECO:0000256" key="1">
    <source>
        <dbReference type="ARBA" id="ARBA00004651"/>
    </source>
</evidence>
<proteinExistence type="predicted"/>
<feature type="coiled-coil region" evidence="6">
    <location>
        <begin position="234"/>
        <end position="261"/>
    </location>
</feature>
<keyword evidence="3 7" id="KW-0812">Transmembrane</keyword>
<dbReference type="EMBL" id="CP004393">
    <property type="protein sequence ID" value="AJE48839.1"/>
    <property type="molecule type" value="Genomic_DNA"/>
</dbReference>
<dbReference type="RefSeq" id="WP_043871042.1">
    <property type="nucleotide sequence ID" value="NZ_CP004393.1"/>
</dbReference>
<feature type="transmembrane region" description="Helical" evidence="7">
    <location>
        <begin position="94"/>
        <end position="114"/>
    </location>
</feature>
<dbReference type="Proteomes" id="UP000031521">
    <property type="component" value="Chromosome"/>
</dbReference>
<dbReference type="Pfam" id="PF00482">
    <property type="entry name" value="T2SSF"/>
    <property type="match status" value="1"/>
</dbReference>
<keyword evidence="10" id="KW-1185">Reference proteome</keyword>
<evidence type="ECO:0000256" key="5">
    <source>
        <dbReference type="ARBA" id="ARBA00023136"/>
    </source>
</evidence>
<reference evidence="9 10" key="1">
    <citation type="journal article" date="2014" name="Int. J. Syst. Evol. Microbiol.">
        <title>Celeribacter indicus sp. nov., a polycyclic aromatic hydrocarbon-degrading bacterium from deep-sea sediment and reclassification of Huaishuia halophila as Celeribacter halophilus comb. nov.</title>
        <authorList>
            <person name="Lai Q."/>
            <person name="Cao J."/>
            <person name="Yuan J."/>
            <person name="Li F."/>
            <person name="Shao Z."/>
        </authorList>
    </citation>
    <scope>NUCLEOTIDE SEQUENCE [LARGE SCALE GENOMIC DNA]</scope>
    <source>
        <strain evidence="9">P73</strain>
    </source>
</reference>
<keyword evidence="5 7" id="KW-0472">Membrane</keyword>
<evidence type="ECO:0000256" key="4">
    <source>
        <dbReference type="ARBA" id="ARBA00022989"/>
    </source>
</evidence>
<evidence type="ECO:0000256" key="3">
    <source>
        <dbReference type="ARBA" id="ARBA00022692"/>
    </source>
</evidence>
<feature type="transmembrane region" description="Helical" evidence="7">
    <location>
        <begin position="120"/>
        <end position="140"/>
    </location>
</feature>
<keyword evidence="2" id="KW-1003">Cell membrane</keyword>
<evidence type="ECO:0000256" key="6">
    <source>
        <dbReference type="SAM" id="Coils"/>
    </source>
</evidence>
<name>A0A0B5E0P4_9RHOB</name>
<feature type="transmembrane region" description="Helical" evidence="7">
    <location>
        <begin position="266"/>
        <end position="287"/>
    </location>
</feature>